<dbReference type="SUPFAM" id="SSF53474">
    <property type="entry name" value="alpha/beta-Hydrolases"/>
    <property type="match status" value="1"/>
</dbReference>
<protein>
    <submittedName>
        <fullName evidence="4">Alpha/beta hydrolase</fullName>
    </submittedName>
</protein>
<keyword evidence="4" id="KW-0378">Hydrolase</keyword>
<keyword evidence="5" id="KW-1185">Reference proteome</keyword>
<dbReference type="Gene3D" id="3.40.50.1820">
    <property type="entry name" value="alpha/beta hydrolase"/>
    <property type="match status" value="1"/>
</dbReference>
<dbReference type="PANTHER" id="PTHR10794">
    <property type="entry name" value="ABHYDROLASE DOMAIN-CONTAINING PROTEIN"/>
    <property type="match status" value="1"/>
</dbReference>
<dbReference type="InterPro" id="IPR029058">
    <property type="entry name" value="AB_hydrolase_fold"/>
</dbReference>
<gene>
    <name evidence="4" type="ORF">GCM10011487_00130</name>
</gene>
<comment type="similarity">
    <text evidence="1">Belongs to the AB hydrolase superfamily. AB hydrolase 4 family.</text>
</comment>
<dbReference type="PANTHER" id="PTHR10794:SF63">
    <property type="entry name" value="ALPHA_BETA HYDROLASE 1, ISOFORM A"/>
    <property type="match status" value="1"/>
</dbReference>
<evidence type="ECO:0000256" key="2">
    <source>
        <dbReference type="PIRSR" id="PIRSR005211-1"/>
    </source>
</evidence>
<name>A0A829Y4J5_9GAMM</name>
<dbReference type="PIRSF" id="PIRSF005211">
    <property type="entry name" value="Ab_hydro_YheT"/>
    <property type="match status" value="1"/>
</dbReference>
<proteinExistence type="inferred from homology"/>
<comment type="caution">
    <text evidence="4">The sequence shown here is derived from an EMBL/GenBank/DDBJ whole genome shotgun (WGS) entry which is preliminary data.</text>
</comment>
<evidence type="ECO:0000313" key="4">
    <source>
        <dbReference type="EMBL" id="GFE78013.1"/>
    </source>
</evidence>
<dbReference type="Pfam" id="PF00561">
    <property type="entry name" value="Abhydrolase_1"/>
    <property type="match status" value="1"/>
</dbReference>
<dbReference type="InterPro" id="IPR050960">
    <property type="entry name" value="AB_hydrolase_4_sf"/>
</dbReference>
<feature type="active site" description="Charge relay system" evidence="2">
    <location>
        <position position="316"/>
    </location>
</feature>
<organism evidence="4 5">
    <name type="scientific">Steroidobacter agaridevorans</name>
    <dbReference type="NCBI Taxonomy" id="2695856"/>
    <lineage>
        <taxon>Bacteria</taxon>
        <taxon>Pseudomonadati</taxon>
        <taxon>Pseudomonadota</taxon>
        <taxon>Gammaproteobacteria</taxon>
        <taxon>Steroidobacterales</taxon>
        <taxon>Steroidobacteraceae</taxon>
        <taxon>Steroidobacter</taxon>
    </lineage>
</organism>
<feature type="domain" description="AB hydrolase-1" evidence="3">
    <location>
        <begin position="86"/>
        <end position="321"/>
    </location>
</feature>
<sequence length="350" mass="38765">MIDSAALTATDTLVAKFAPTGWLANAHFQSIVPSLSLRRPFVAGRAREMLAVADTQIVDCGEGVRLLGHYSSQAAAGRPPSRDLAILLHGWEGSSDSVYVLSLGSHLFNQGCDIFRLNFRDHGPSHHLNEDIFHSCRLDEVVGAVRSIQRSMPDKRITIAGFSLGGNFALRVAAKAPQAGIELERAAAVCPVLRPHSTMEVLESGWFIYQQYFINKWKRSLRRKQQCFPKRYDFSQILAQRSIRSMTELLVRNFGEFSDLDAYLNGYAITGDALAHLEVPSHILISLDDPIIPAHDLENLARSPNLHVTSIPNGGHCGFMDTFNGASWADRQIANIMFRETAVVERRNAA</sequence>
<accession>A0A829Y4J5</accession>
<feature type="active site" description="Charge relay system" evidence="2">
    <location>
        <position position="289"/>
    </location>
</feature>
<dbReference type="InterPro" id="IPR012020">
    <property type="entry name" value="ABHD4"/>
</dbReference>
<evidence type="ECO:0000256" key="1">
    <source>
        <dbReference type="ARBA" id="ARBA00010884"/>
    </source>
</evidence>
<dbReference type="InterPro" id="IPR000073">
    <property type="entry name" value="AB_hydrolase_1"/>
</dbReference>
<evidence type="ECO:0000259" key="3">
    <source>
        <dbReference type="Pfam" id="PF00561"/>
    </source>
</evidence>
<dbReference type="RefSeq" id="WP_161809955.1">
    <property type="nucleotide sequence ID" value="NZ_BLJN01000001.1"/>
</dbReference>
<dbReference type="GO" id="GO:0034338">
    <property type="term" value="F:short-chain carboxylesterase activity"/>
    <property type="evidence" value="ECO:0007669"/>
    <property type="project" value="TreeGrafter"/>
</dbReference>
<feature type="active site" description="Charge relay system" evidence="2">
    <location>
        <position position="163"/>
    </location>
</feature>
<dbReference type="EMBL" id="BLJN01000001">
    <property type="protein sequence ID" value="GFE78013.1"/>
    <property type="molecule type" value="Genomic_DNA"/>
</dbReference>
<evidence type="ECO:0000313" key="5">
    <source>
        <dbReference type="Proteomes" id="UP000445000"/>
    </source>
</evidence>
<dbReference type="GO" id="GO:0047372">
    <property type="term" value="F:monoacylglycerol lipase activity"/>
    <property type="evidence" value="ECO:0007669"/>
    <property type="project" value="TreeGrafter"/>
</dbReference>
<reference evidence="5" key="1">
    <citation type="submission" date="2020-01" db="EMBL/GenBank/DDBJ databases">
        <title>'Steroidobacter agaridevorans' sp. nov., agar-degrading bacteria isolated from rhizosphere soils.</title>
        <authorList>
            <person name="Ikenaga M."/>
            <person name="Kataoka M."/>
            <person name="Murouchi A."/>
            <person name="Katsuragi S."/>
            <person name="Sakai M."/>
        </authorList>
    </citation>
    <scope>NUCLEOTIDE SEQUENCE [LARGE SCALE GENOMIC DNA]</scope>
    <source>
        <strain evidence="5">YU21-B</strain>
    </source>
</reference>
<dbReference type="AlphaFoldDB" id="A0A829Y4J5"/>
<dbReference type="Proteomes" id="UP000445000">
    <property type="component" value="Unassembled WGS sequence"/>
</dbReference>